<keyword evidence="2" id="KW-0472">Membrane</keyword>
<reference evidence="4" key="1">
    <citation type="submission" date="2012-08" db="EMBL/GenBank/DDBJ databases">
        <title>The Genome Sequence of Wuchereria bancrofti.</title>
        <authorList>
            <person name="Nutman T.B."/>
            <person name="Fink D.L."/>
            <person name="Russ C."/>
            <person name="Young S."/>
            <person name="Zeng Q."/>
            <person name="Koehrsen M."/>
            <person name="Alvarado L."/>
            <person name="Berlin A."/>
            <person name="Chapman S.B."/>
            <person name="Chen Z."/>
            <person name="Freedman E."/>
            <person name="Gellesch M."/>
            <person name="Goldberg J."/>
            <person name="Griggs A."/>
            <person name="Gujja S."/>
            <person name="Heilman E.R."/>
            <person name="Heiman D."/>
            <person name="Hepburn T."/>
            <person name="Howarth C."/>
            <person name="Jen D."/>
            <person name="Larson L."/>
            <person name="Lewis B."/>
            <person name="Mehta T."/>
            <person name="Park D."/>
            <person name="Pearson M."/>
            <person name="Roberts A."/>
            <person name="Saif S."/>
            <person name="Shea T."/>
            <person name="Shenoy N."/>
            <person name="Sisk P."/>
            <person name="Stolte C."/>
            <person name="Sykes S."/>
            <person name="Walk T."/>
            <person name="White J."/>
            <person name="Yandava C."/>
            <person name="Haas B."/>
            <person name="Henn M.R."/>
            <person name="Nusbaum C."/>
            <person name="Birren B."/>
        </authorList>
    </citation>
    <scope>NUCLEOTIDE SEQUENCE [LARGE SCALE GENOMIC DNA]</scope>
    <source>
        <strain evidence="4">NA</strain>
    </source>
</reference>
<evidence type="ECO:0008006" key="5">
    <source>
        <dbReference type="Google" id="ProtNLM"/>
    </source>
</evidence>
<gene>
    <name evidence="3" type="ORF">WUBG_08438</name>
</gene>
<sequence length="118" mass="13476">MTTTAGGVRDTNRSVGEEDVKCCNVKFLIRRCVQQATYRFRPRNTGRGEKREVGERRTRNTQQNNTKKFQNSGIAFTPVKPSLLLLLFVYTHVLLTLVMVVTVVEKISRSHLLSYSVD</sequence>
<dbReference type="EMBL" id="ADBV01004308">
    <property type="protein sequence ID" value="EJW80652.1"/>
    <property type="molecule type" value="Genomic_DNA"/>
</dbReference>
<keyword evidence="2" id="KW-0812">Transmembrane</keyword>
<dbReference type="Proteomes" id="UP000004810">
    <property type="component" value="Unassembled WGS sequence"/>
</dbReference>
<feature type="transmembrane region" description="Helical" evidence="2">
    <location>
        <begin position="83"/>
        <end position="104"/>
    </location>
</feature>
<feature type="region of interest" description="Disordered" evidence="1">
    <location>
        <begin position="43"/>
        <end position="67"/>
    </location>
</feature>
<evidence type="ECO:0000256" key="2">
    <source>
        <dbReference type="SAM" id="Phobius"/>
    </source>
</evidence>
<accession>J9EU52</accession>
<proteinExistence type="predicted"/>
<protein>
    <recommendedName>
        <fullName evidence="5">Transmembrane protein</fullName>
    </recommendedName>
</protein>
<evidence type="ECO:0000313" key="3">
    <source>
        <dbReference type="EMBL" id="EJW80652.1"/>
    </source>
</evidence>
<name>J9EU52_WUCBA</name>
<feature type="compositionally biased region" description="Basic and acidic residues" evidence="1">
    <location>
        <begin position="46"/>
        <end position="58"/>
    </location>
</feature>
<dbReference type="AlphaFoldDB" id="J9EU52"/>
<organism evidence="3 4">
    <name type="scientific">Wuchereria bancrofti</name>
    <dbReference type="NCBI Taxonomy" id="6293"/>
    <lineage>
        <taxon>Eukaryota</taxon>
        <taxon>Metazoa</taxon>
        <taxon>Ecdysozoa</taxon>
        <taxon>Nematoda</taxon>
        <taxon>Chromadorea</taxon>
        <taxon>Rhabditida</taxon>
        <taxon>Spirurina</taxon>
        <taxon>Spiruromorpha</taxon>
        <taxon>Filarioidea</taxon>
        <taxon>Onchocercidae</taxon>
        <taxon>Wuchereria</taxon>
    </lineage>
</organism>
<evidence type="ECO:0000313" key="4">
    <source>
        <dbReference type="Proteomes" id="UP000004810"/>
    </source>
</evidence>
<evidence type="ECO:0000256" key="1">
    <source>
        <dbReference type="SAM" id="MobiDB-lite"/>
    </source>
</evidence>
<keyword evidence="2" id="KW-1133">Transmembrane helix</keyword>
<comment type="caution">
    <text evidence="3">The sequence shown here is derived from an EMBL/GenBank/DDBJ whole genome shotgun (WGS) entry which is preliminary data.</text>
</comment>